<keyword evidence="1" id="KW-0472">Membrane</keyword>
<evidence type="ECO:0008006" key="5">
    <source>
        <dbReference type="Google" id="ProtNLM"/>
    </source>
</evidence>
<evidence type="ECO:0000313" key="4">
    <source>
        <dbReference type="Proteomes" id="UP000252519"/>
    </source>
</evidence>
<reference evidence="3 4" key="1">
    <citation type="submission" date="2014-10" db="EMBL/GenBank/DDBJ databases">
        <title>Draft genome of the hookworm Ancylostoma caninum.</title>
        <authorList>
            <person name="Mitreva M."/>
        </authorList>
    </citation>
    <scope>NUCLEOTIDE SEQUENCE [LARGE SCALE GENOMIC DNA]</scope>
    <source>
        <strain evidence="3 4">Baltimore</strain>
    </source>
</reference>
<feature type="transmembrane region" description="Helical" evidence="1">
    <location>
        <begin position="43"/>
        <end position="64"/>
    </location>
</feature>
<dbReference type="Proteomes" id="UP000252519">
    <property type="component" value="Unassembled WGS sequence"/>
</dbReference>
<protein>
    <recommendedName>
        <fullName evidence="5">G-protein coupled receptors family 1 profile domain-containing protein</fullName>
    </recommendedName>
</protein>
<dbReference type="AlphaFoldDB" id="A0A368EXG8"/>
<dbReference type="OrthoDB" id="10513585at2759"/>
<keyword evidence="4" id="KW-1185">Reference proteome</keyword>
<accession>A0A368EXG8</accession>
<evidence type="ECO:0000256" key="2">
    <source>
        <dbReference type="SAM" id="SignalP"/>
    </source>
</evidence>
<sequence>MMCVPPVLFAFVVCLIAYSSTERGTPKICGPQASTAHSVATLSMFFLMAANTAAIIMVIMVVLITNNRGSFIYFLRT</sequence>
<keyword evidence="1" id="KW-0812">Transmembrane</keyword>
<dbReference type="EMBL" id="JOJR01019534">
    <property type="protein sequence ID" value="RCN24471.1"/>
    <property type="molecule type" value="Genomic_DNA"/>
</dbReference>
<name>A0A368EXG8_ANCCA</name>
<keyword evidence="1" id="KW-1133">Transmembrane helix</keyword>
<feature type="signal peptide" evidence="2">
    <location>
        <begin position="1"/>
        <end position="21"/>
    </location>
</feature>
<gene>
    <name evidence="3" type="ORF">ANCCAN_29832</name>
</gene>
<comment type="caution">
    <text evidence="3">The sequence shown here is derived from an EMBL/GenBank/DDBJ whole genome shotgun (WGS) entry which is preliminary data.</text>
</comment>
<evidence type="ECO:0000256" key="1">
    <source>
        <dbReference type="SAM" id="Phobius"/>
    </source>
</evidence>
<organism evidence="3 4">
    <name type="scientific">Ancylostoma caninum</name>
    <name type="common">Dog hookworm</name>
    <dbReference type="NCBI Taxonomy" id="29170"/>
    <lineage>
        <taxon>Eukaryota</taxon>
        <taxon>Metazoa</taxon>
        <taxon>Ecdysozoa</taxon>
        <taxon>Nematoda</taxon>
        <taxon>Chromadorea</taxon>
        <taxon>Rhabditida</taxon>
        <taxon>Rhabditina</taxon>
        <taxon>Rhabditomorpha</taxon>
        <taxon>Strongyloidea</taxon>
        <taxon>Ancylostomatidae</taxon>
        <taxon>Ancylostomatinae</taxon>
        <taxon>Ancylostoma</taxon>
    </lineage>
</organism>
<proteinExistence type="predicted"/>
<keyword evidence="2" id="KW-0732">Signal</keyword>
<feature type="chain" id="PRO_5016967677" description="G-protein coupled receptors family 1 profile domain-containing protein" evidence="2">
    <location>
        <begin position="22"/>
        <end position="77"/>
    </location>
</feature>
<evidence type="ECO:0000313" key="3">
    <source>
        <dbReference type="EMBL" id="RCN24471.1"/>
    </source>
</evidence>